<proteinExistence type="predicted"/>
<feature type="region of interest" description="Disordered" evidence="1">
    <location>
        <begin position="1"/>
        <end position="26"/>
    </location>
</feature>
<evidence type="ECO:0000313" key="2">
    <source>
        <dbReference type="EMBL" id="AVH55649.1"/>
    </source>
</evidence>
<dbReference type="Proteomes" id="UP000238413">
    <property type="component" value="Chromosome"/>
</dbReference>
<organism evidence="2 3">
    <name type="scientific">Streptomyces dengpaensis</name>
    <dbReference type="NCBI Taxonomy" id="2049881"/>
    <lineage>
        <taxon>Bacteria</taxon>
        <taxon>Bacillati</taxon>
        <taxon>Actinomycetota</taxon>
        <taxon>Actinomycetes</taxon>
        <taxon>Kitasatosporales</taxon>
        <taxon>Streptomycetaceae</taxon>
        <taxon>Streptomyces</taxon>
    </lineage>
</organism>
<accession>A0ABN5HXH4</accession>
<dbReference type="EMBL" id="CP026652">
    <property type="protein sequence ID" value="AVH55649.1"/>
    <property type="molecule type" value="Genomic_DNA"/>
</dbReference>
<reference evidence="2 3" key="1">
    <citation type="submission" date="2018-02" db="EMBL/GenBank/DDBJ databases">
        <title>Complete genome sequence of Streptomyces dengpaensis, the producer of angucyclines.</title>
        <authorList>
            <person name="Yumei L."/>
        </authorList>
    </citation>
    <scope>NUCLEOTIDE SEQUENCE [LARGE SCALE GENOMIC DNA]</scope>
    <source>
        <strain evidence="2 3">XZHG99</strain>
    </source>
</reference>
<gene>
    <name evidence="2" type="ORF">C4B68_07480</name>
</gene>
<protein>
    <submittedName>
        <fullName evidence="2">Uncharacterized protein</fullName>
    </submittedName>
</protein>
<keyword evidence="3" id="KW-1185">Reference proteome</keyword>
<evidence type="ECO:0000256" key="1">
    <source>
        <dbReference type="SAM" id="MobiDB-lite"/>
    </source>
</evidence>
<name>A0ABN5HXH4_9ACTN</name>
<dbReference type="RefSeq" id="WP_099498621.1">
    <property type="nucleotide sequence ID" value="NZ_CP026652.1"/>
</dbReference>
<sequence>MRDDTASRGGVDRPTGGGPAGDDPSDAAFAAALSGFAAGLSPTDHSILLAALDAATGPWERMAARPAEELLAPHDARLVEQLAERAHSKER</sequence>
<evidence type="ECO:0000313" key="3">
    <source>
        <dbReference type="Proteomes" id="UP000238413"/>
    </source>
</evidence>